<feature type="chain" id="PRO_5005327151" evidence="2">
    <location>
        <begin position="23"/>
        <end position="90"/>
    </location>
</feature>
<feature type="domain" description="ShKT" evidence="3">
    <location>
        <begin position="12"/>
        <end position="55"/>
    </location>
</feature>
<reference evidence="4" key="1">
    <citation type="submission" date="2015-08" db="UniProtKB">
        <authorList>
            <consortium name="WormBaseParasite"/>
        </authorList>
    </citation>
    <scope>IDENTIFICATION</scope>
</reference>
<evidence type="ECO:0000313" key="4">
    <source>
        <dbReference type="WBParaSite" id="SSTP_0000223200.1"/>
    </source>
</evidence>
<feature type="signal peptide" evidence="2">
    <location>
        <begin position="1"/>
        <end position="22"/>
    </location>
</feature>
<comment type="caution">
    <text evidence="1">Lacks conserved residue(s) required for the propagation of feature annotation.</text>
</comment>
<organism evidence="4">
    <name type="scientific">Strongyloides stercoralis</name>
    <name type="common">Threadworm</name>
    <dbReference type="NCBI Taxonomy" id="6248"/>
    <lineage>
        <taxon>Eukaryota</taxon>
        <taxon>Metazoa</taxon>
        <taxon>Ecdysozoa</taxon>
        <taxon>Nematoda</taxon>
        <taxon>Chromadorea</taxon>
        <taxon>Rhabditida</taxon>
        <taxon>Tylenchina</taxon>
        <taxon>Panagrolaimomorpha</taxon>
        <taxon>Strongyloidoidea</taxon>
        <taxon>Strongyloididae</taxon>
        <taxon>Strongyloides</taxon>
    </lineage>
</organism>
<proteinExistence type="predicted"/>
<evidence type="ECO:0000259" key="3">
    <source>
        <dbReference type="PROSITE" id="PS51670"/>
    </source>
</evidence>
<keyword evidence="2" id="KW-0732">Signal</keyword>
<evidence type="ECO:0000256" key="2">
    <source>
        <dbReference type="SAM" id="SignalP"/>
    </source>
</evidence>
<sequence length="90" mass="9951">MELKIVIILLLCLFVNLNEQCANVDSRCQQFSSYCNNNRFSVIMITQCPVTCNICIVDNLKGSEAVQNVPTNQCVGSSCSNSYVCVFTPC</sequence>
<dbReference type="Gene3D" id="1.10.10.1940">
    <property type="match status" value="1"/>
</dbReference>
<dbReference type="WBParaSite" id="SSTP_0000223200.1">
    <property type="protein sequence ID" value="SSTP_0000223200.1"/>
    <property type="gene ID" value="SSTP_0000223200"/>
</dbReference>
<evidence type="ECO:0000256" key="1">
    <source>
        <dbReference type="PROSITE-ProRule" id="PRU01005"/>
    </source>
</evidence>
<dbReference type="AlphaFoldDB" id="A0A0K0DYB8"/>
<protein>
    <submittedName>
        <fullName evidence="4">ShKT domain-containing protein</fullName>
    </submittedName>
</protein>
<dbReference type="PROSITE" id="PS51670">
    <property type="entry name" value="SHKT"/>
    <property type="match status" value="1"/>
</dbReference>
<name>A0A0K0DYB8_STRER</name>
<dbReference type="Pfam" id="PF01549">
    <property type="entry name" value="ShK"/>
    <property type="match status" value="1"/>
</dbReference>
<dbReference type="SMART" id="SM00254">
    <property type="entry name" value="ShKT"/>
    <property type="match status" value="1"/>
</dbReference>
<accession>A0A0K0DYB8</accession>
<dbReference type="InterPro" id="IPR003582">
    <property type="entry name" value="ShKT_dom"/>
</dbReference>